<comment type="caution">
    <text evidence="3">The sequence shown here is derived from an EMBL/GenBank/DDBJ whole genome shotgun (WGS) entry which is preliminary data.</text>
</comment>
<gene>
    <name evidence="3" type="ORF">FHU29_002977</name>
</gene>
<evidence type="ECO:0000259" key="2">
    <source>
        <dbReference type="Pfam" id="PF03795"/>
    </source>
</evidence>
<comment type="similarity">
    <text evidence="1">Belongs to the YciI family.</text>
</comment>
<dbReference type="InterPro" id="IPR005545">
    <property type="entry name" value="YCII"/>
</dbReference>
<dbReference type="InterPro" id="IPR011008">
    <property type="entry name" value="Dimeric_a/b-barrel"/>
</dbReference>
<feature type="domain" description="YCII-related" evidence="2">
    <location>
        <begin position="3"/>
        <end position="89"/>
    </location>
</feature>
<dbReference type="Gene3D" id="3.30.70.1060">
    <property type="entry name" value="Dimeric alpha+beta barrel"/>
    <property type="match status" value="1"/>
</dbReference>
<dbReference type="Proteomes" id="UP000567922">
    <property type="component" value="Unassembled WGS sequence"/>
</dbReference>
<organism evidence="3 4">
    <name type="scientific">Hoyosella altamirensis</name>
    <dbReference type="NCBI Taxonomy" id="616997"/>
    <lineage>
        <taxon>Bacteria</taxon>
        <taxon>Bacillati</taxon>
        <taxon>Actinomycetota</taxon>
        <taxon>Actinomycetes</taxon>
        <taxon>Mycobacteriales</taxon>
        <taxon>Hoyosellaceae</taxon>
        <taxon>Hoyosella</taxon>
    </lineage>
</organism>
<reference evidence="3 4" key="1">
    <citation type="submission" date="2020-08" db="EMBL/GenBank/DDBJ databases">
        <title>Sequencing the genomes of 1000 actinobacteria strains.</title>
        <authorList>
            <person name="Klenk H.-P."/>
        </authorList>
    </citation>
    <scope>NUCLEOTIDE SEQUENCE [LARGE SCALE GENOMIC DNA]</scope>
    <source>
        <strain evidence="3 4">DSM 45258</strain>
    </source>
</reference>
<protein>
    <recommendedName>
        <fullName evidence="2">YCII-related domain-containing protein</fullName>
    </recommendedName>
</protein>
<evidence type="ECO:0000313" key="3">
    <source>
        <dbReference type="EMBL" id="MBB3038508.1"/>
    </source>
</evidence>
<dbReference type="EMBL" id="JACHWS010000003">
    <property type="protein sequence ID" value="MBB3038508.1"/>
    <property type="molecule type" value="Genomic_DNA"/>
</dbReference>
<accession>A0A839RQL0</accession>
<dbReference type="Pfam" id="PF03795">
    <property type="entry name" value="YCII"/>
    <property type="match status" value="1"/>
</dbReference>
<dbReference type="SUPFAM" id="SSF54909">
    <property type="entry name" value="Dimeric alpha+beta barrel"/>
    <property type="match status" value="1"/>
</dbReference>
<dbReference type="OrthoDB" id="8968203at2"/>
<proteinExistence type="inferred from homology"/>
<evidence type="ECO:0000313" key="4">
    <source>
        <dbReference type="Proteomes" id="UP000567922"/>
    </source>
</evidence>
<keyword evidence="4" id="KW-1185">Reference proteome</keyword>
<name>A0A839RQL0_9ACTN</name>
<evidence type="ECO:0000256" key="1">
    <source>
        <dbReference type="ARBA" id="ARBA00007689"/>
    </source>
</evidence>
<dbReference type="AlphaFoldDB" id="A0A839RQL0"/>
<sequence length="97" mass="10277">MRMFAVEYTYSREDADARLAARPDHRSWLSGLVSTGVVVSAGAFADGTGALILVAADKIGDVDALRKLLADDPFATGGFIHGVQIREWSPVLGALSD</sequence>